<sequence length="435" mass="49283">MLAAAFRKIDPAEIEAWVRSEPTGAYSRRAWFLYETLTGTRLELDDVSAGSYVPALNPDLEFVAERRNSPRHRVIDNLLGGAGMCVSVRRTARLAEHAAARTDEEAKRLVAGFDQTTLSRAVSYLYTKETRSSFAIEGESPSPNRAERFVASLRDAPNFDLGDKASFVDLQRQIVESRYASLDWRDHQNFVGETISGYREKLHFICPRPGDVPQLITAWMAMAQRLIGSDVDPVIAAAAIAFAFVFIHPFEDGNGRLHRFLIHSVLARRGFSPPGIVFPVSASIVRSRHLYDEALESFSKPLFEFIDWHFDDETELVVENETAHLYRYFDATALAEYLYDRVVDTVRHDLAEELGYVAVFDRALAGVREIVDMPDRRATLFVRLCMQNGGRLSNTKRSTFSELDDDEIRRLERSVQEAIRQERTLHPGIMESEGS</sequence>
<evidence type="ECO:0000256" key="2">
    <source>
        <dbReference type="PIRSR" id="PIRSR640198-2"/>
    </source>
</evidence>
<dbReference type="Pfam" id="PF02661">
    <property type="entry name" value="Fic"/>
    <property type="match status" value="1"/>
</dbReference>
<dbReference type="PATRIC" id="fig|1391653.3.peg.3612"/>
<dbReference type="PANTHER" id="PTHR13504:SF38">
    <property type="entry name" value="FIDO DOMAIN-CONTAINING PROTEIN"/>
    <property type="match status" value="1"/>
</dbReference>
<evidence type="ECO:0000313" key="5">
    <source>
        <dbReference type="Proteomes" id="UP000055590"/>
    </source>
</evidence>
<dbReference type="Proteomes" id="UP000055590">
    <property type="component" value="Chromosome"/>
</dbReference>
<reference evidence="4 5" key="1">
    <citation type="submission" date="2015-08" db="EMBL/GenBank/DDBJ databases">
        <authorList>
            <person name="Babu N.S."/>
            <person name="Beckwith C.J."/>
            <person name="Beseler K.G."/>
            <person name="Brison A."/>
            <person name="Carone J.V."/>
            <person name="Caskin T.P."/>
            <person name="Diamond M."/>
            <person name="Durham M.E."/>
            <person name="Foxe J.M."/>
            <person name="Go M."/>
            <person name="Henderson B.A."/>
            <person name="Jones I.B."/>
            <person name="McGettigan J.A."/>
            <person name="Micheletti S.J."/>
            <person name="Nasrallah M.E."/>
            <person name="Ortiz D."/>
            <person name="Piller C.R."/>
            <person name="Privatt S.R."/>
            <person name="Schneider S.L."/>
            <person name="Sharp S."/>
            <person name="Smith T.C."/>
            <person name="Stanton J.D."/>
            <person name="Ullery H.E."/>
            <person name="Wilson R.J."/>
            <person name="Serrano M.G."/>
            <person name="Buck G."/>
            <person name="Lee V."/>
            <person name="Wang Y."/>
            <person name="Carvalho R."/>
            <person name="Voegtly L."/>
            <person name="Shi R."/>
            <person name="Duckworth R."/>
            <person name="Johnson A."/>
            <person name="Loviza R."/>
            <person name="Walstead R."/>
            <person name="Shah Z."/>
            <person name="Kiflezghi M."/>
            <person name="Wade K."/>
            <person name="Ball S.L."/>
            <person name="Bradley K.W."/>
            <person name="Asai D.J."/>
            <person name="Bowman C.A."/>
            <person name="Russell D.A."/>
            <person name="Pope W.H."/>
            <person name="Jacobs-Sera D."/>
            <person name="Hendrix R.W."/>
            <person name="Hatfull G.F."/>
        </authorList>
    </citation>
    <scope>NUCLEOTIDE SEQUENCE [LARGE SCALE GENOMIC DNA]</scope>
    <source>
        <strain evidence="4 5">DSM 27710</strain>
    </source>
</reference>
<keyword evidence="2" id="KW-0067">ATP-binding</keyword>
<evidence type="ECO:0000313" key="4">
    <source>
        <dbReference type="EMBL" id="AKU93075.1"/>
    </source>
</evidence>
<name>A0A0K1PHS4_9BACT</name>
<dbReference type="EMBL" id="CP012332">
    <property type="protein sequence ID" value="AKU93075.1"/>
    <property type="molecule type" value="Genomic_DNA"/>
</dbReference>
<dbReference type="PROSITE" id="PS51459">
    <property type="entry name" value="FIDO"/>
    <property type="match status" value="1"/>
</dbReference>
<dbReference type="KEGG" id="vin:AKJ08_3462"/>
<dbReference type="GO" id="GO:0005524">
    <property type="term" value="F:ATP binding"/>
    <property type="evidence" value="ECO:0007669"/>
    <property type="project" value="UniProtKB-KW"/>
</dbReference>
<dbReference type="AlphaFoldDB" id="A0A0K1PHS4"/>
<feature type="domain" description="Fido" evidence="3">
    <location>
        <begin position="162"/>
        <end position="311"/>
    </location>
</feature>
<evidence type="ECO:0000259" key="3">
    <source>
        <dbReference type="PROSITE" id="PS51459"/>
    </source>
</evidence>
<dbReference type="RefSeq" id="WP_205624749.1">
    <property type="nucleotide sequence ID" value="NZ_CP012332.1"/>
</dbReference>
<dbReference type="InterPro" id="IPR040198">
    <property type="entry name" value="Fido_containing"/>
</dbReference>
<dbReference type="InterPro" id="IPR036597">
    <property type="entry name" value="Fido-like_dom_sf"/>
</dbReference>
<protein>
    <submittedName>
        <fullName evidence="4">Filamentation induced by cAMP protein Fic</fullName>
    </submittedName>
</protein>
<gene>
    <name evidence="4" type="ORF">AKJ08_3462</name>
</gene>
<accession>A0A0K1PHS4</accession>
<keyword evidence="5" id="KW-1185">Reference proteome</keyword>
<feature type="binding site" evidence="2">
    <location>
        <begin position="252"/>
        <end position="259"/>
    </location>
    <ligand>
        <name>ATP</name>
        <dbReference type="ChEBI" id="CHEBI:30616"/>
    </ligand>
</feature>
<dbReference type="Gene3D" id="1.10.3290.10">
    <property type="entry name" value="Fido-like domain"/>
    <property type="match status" value="1"/>
</dbReference>
<keyword evidence="2" id="KW-0547">Nucleotide-binding</keyword>
<feature type="active site" evidence="1">
    <location>
        <position position="248"/>
    </location>
</feature>
<dbReference type="InterPro" id="IPR003812">
    <property type="entry name" value="Fido"/>
</dbReference>
<organism evidence="4 5">
    <name type="scientific">Vulgatibacter incomptus</name>
    <dbReference type="NCBI Taxonomy" id="1391653"/>
    <lineage>
        <taxon>Bacteria</taxon>
        <taxon>Pseudomonadati</taxon>
        <taxon>Myxococcota</taxon>
        <taxon>Myxococcia</taxon>
        <taxon>Myxococcales</taxon>
        <taxon>Cystobacterineae</taxon>
        <taxon>Vulgatibacteraceae</taxon>
        <taxon>Vulgatibacter</taxon>
    </lineage>
</organism>
<proteinExistence type="predicted"/>
<dbReference type="SUPFAM" id="SSF140931">
    <property type="entry name" value="Fic-like"/>
    <property type="match status" value="1"/>
</dbReference>
<dbReference type="PANTHER" id="PTHR13504">
    <property type="entry name" value="FIDO DOMAIN-CONTAINING PROTEIN DDB_G0283145"/>
    <property type="match status" value="1"/>
</dbReference>
<evidence type="ECO:0000256" key="1">
    <source>
        <dbReference type="PIRSR" id="PIRSR640198-1"/>
    </source>
</evidence>